<accession>A0A0F9I0U9</accession>
<dbReference type="AlphaFoldDB" id="A0A0F9I0U9"/>
<dbReference type="SUPFAM" id="SSF109998">
    <property type="entry name" value="Triger factor/SurA peptide-binding domain-like"/>
    <property type="match status" value="1"/>
</dbReference>
<sequence length="162" mass="18432">MLMAAFASDAAVIDRVVAYVDDHAITERELEAAHSRSHPAERKPTQAQSLEALINKILIVAEALKLRIEGESDDVLVREYINLKVRAFITIKEKDVLAHYKENQWKYKGAAYDSIKGDIRKLLEEKAVNEKLKRQLKILRKGSSIRIMLDPSHGLPVTDRIF</sequence>
<name>A0A0F9I0U9_9ZZZZ</name>
<protein>
    <submittedName>
        <fullName evidence="1">Uncharacterized protein</fullName>
    </submittedName>
</protein>
<dbReference type="Gene3D" id="1.10.4030.10">
    <property type="entry name" value="Porin chaperone SurA, peptide-binding domain"/>
    <property type="match status" value="2"/>
</dbReference>
<organism evidence="1">
    <name type="scientific">marine sediment metagenome</name>
    <dbReference type="NCBI Taxonomy" id="412755"/>
    <lineage>
        <taxon>unclassified sequences</taxon>
        <taxon>metagenomes</taxon>
        <taxon>ecological metagenomes</taxon>
    </lineage>
</organism>
<dbReference type="InterPro" id="IPR027304">
    <property type="entry name" value="Trigger_fact/SurA_dom_sf"/>
</dbReference>
<evidence type="ECO:0000313" key="1">
    <source>
        <dbReference type="EMBL" id="KKM13234.1"/>
    </source>
</evidence>
<gene>
    <name evidence="1" type="ORF">LCGC14_1718320</name>
</gene>
<reference evidence="1" key="1">
    <citation type="journal article" date="2015" name="Nature">
        <title>Complex archaea that bridge the gap between prokaryotes and eukaryotes.</title>
        <authorList>
            <person name="Spang A."/>
            <person name="Saw J.H."/>
            <person name="Jorgensen S.L."/>
            <person name="Zaremba-Niedzwiedzka K."/>
            <person name="Martijn J."/>
            <person name="Lind A.E."/>
            <person name="van Eijk R."/>
            <person name="Schleper C."/>
            <person name="Guy L."/>
            <person name="Ettema T.J."/>
        </authorList>
    </citation>
    <scope>NUCLEOTIDE SEQUENCE</scope>
</reference>
<dbReference type="EMBL" id="LAZR01015423">
    <property type="protein sequence ID" value="KKM13234.1"/>
    <property type="molecule type" value="Genomic_DNA"/>
</dbReference>
<proteinExistence type="predicted"/>
<comment type="caution">
    <text evidence="1">The sequence shown here is derived from an EMBL/GenBank/DDBJ whole genome shotgun (WGS) entry which is preliminary data.</text>
</comment>